<dbReference type="CDD" id="cd06251">
    <property type="entry name" value="M14_ASTE_ASPA-like"/>
    <property type="match status" value="1"/>
</dbReference>
<keyword evidence="3" id="KW-0378">Hydrolase</keyword>
<evidence type="ECO:0000256" key="4">
    <source>
        <dbReference type="ARBA" id="ARBA00022833"/>
    </source>
</evidence>
<dbReference type="PANTHER" id="PTHR37326">
    <property type="entry name" value="BLL3975 PROTEIN"/>
    <property type="match status" value="1"/>
</dbReference>
<keyword evidence="2" id="KW-0479">Metal-binding</keyword>
<evidence type="ECO:0000256" key="1">
    <source>
        <dbReference type="ARBA" id="ARBA00001947"/>
    </source>
</evidence>
<dbReference type="GO" id="GO:0046872">
    <property type="term" value="F:metal ion binding"/>
    <property type="evidence" value="ECO:0007669"/>
    <property type="project" value="UniProtKB-KW"/>
</dbReference>
<evidence type="ECO:0000313" key="6">
    <source>
        <dbReference type="EMBL" id="SMO90455.1"/>
    </source>
</evidence>
<dbReference type="InterPro" id="IPR053138">
    <property type="entry name" value="N-alpha-Ac-DABA_deacetylase"/>
</dbReference>
<gene>
    <name evidence="6" type="ORF">SAMN06265218_12223</name>
</gene>
<dbReference type="Gene3D" id="3.40.630.10">
    <property type="entry name" value="Zn peptidases"/>
    <property type="match status" value="1"/>
</dbReference>
<feature type="domain" description="Succinylglutamate desuccinylase/Aspartoacylase catalytic" evidence="5">
    <location>
        <begin position="58"/>
        <end position="236"/>
    </location>
</feature>
<accession>A0A521F2S5</accession>
<organism evidence="6 7">
    <name type="scientific">Fodinibius sediminis</name>
    <dbReference type="NCBI Taxonomy" id="1214077"/>
    <lineage>
        <taxon>Bacteria</taxon>
        <taxon>Pseudomonadati</taxon>
        <taxon>Balneolota</taxon>
        <taxon>Balneolia</taxon>
        <taxon>Balneolales</taxon>
        <taxon>Balneolaceae</taxon>
        <taxon>Fodinibius</taxon>
    </lineage>
</organism>
<keyword evidence="7" id="KW-1185">Reference proteome</keyword>
<evidence type="ECO:0000259" key="5">
    <source>
        <dbReference type="Pfam" id="PF24827"/>
    </source>
</evidence>
<sequence length="330" mass="36727">MSKHRASKIPTQMSDIIEINGYRIGRGEQQAIELNIARLPTHTNIDLPIHLYRAEEDGPVLLLTGGLHGDEINGIEILRRMIHNQMLMPRKGTVIAMPLVNTYGFIQNIRGLPDGKDINRSFPGSQTGSLASLMAHTLMNQILPHVDLGIDFHTGGEARANYPQIRCDWSLKRNRDIAKAFSPPVIVNSSVLDNTFRKAAQDNGTPVLVYEGGEALRFDELAIQEGIDGTLRLMEYLEMIPATTDPQQTEIYEASPWIRAEYGGLFRHEAELGDHVEEGQLLGYISDPYGDLWAEVQSHKEGRIIGLNNAPVVYKGDALVHIACDFIKTV</sequence>
<dbReference type="GO" id="GO:0016788">
    <property type="term" value="F:hydrolase activity, acting on ester bonds"/>
    <property type="evidence" value="ECO:0007669"/>
    <property type="project" value="InterPro"/>
</dbReference>
<name>A0A521F2S5_9BACT</name>
<evidence type="ECO:0000256" key="3">
    <source>
        <dbReference type="ARBA" id="ARBA00022801"/>
    </source>
</evidence>
<dbReference type="PANTHER" id="PTHR37326:SF2">
    <property type="entry name" value="SUCCINYLGLUTAMATE DESUCCINYLASE_ASPARTOACYLASE FAMILY PROTEIN"/>
    <property type="match status" value="1"/>
</dbReference>
<dbReference type="AlphaFoldDB" id="A0A521F2S5"/>
<comment type="cofactor">
    <cofactor evidence="1">
        <name>Zn(2+)</name>
        <dbReference type="ChEBI" id="CHEBI:29105"/>
    </cofactor>
</comment>
<protein>
    <recommendedName>
        <fullName evidence="5">Succinylglutamate desuccinylase/Aspartoacylase catalytic domain-containing protein</fullName>
    </recommendedName>
</protein>
<dbReference type="Pfam" id="PF24827">
    <property type="entry name" value="AstE_AspA_cat"/>
    <property type="match status" value="1"/>
</dbReference>
<dbReference type="PIRSF" id="PIRSF039012">
    <property type="entry name" value="ASP"/>
    <property type="match status" value="1"/>
</dbReference>
<proteinExistence type="predicted"/>
<evidence type="ECO:0000313" key="7">
    <source>
        <dbReference type="Proteomes" id="UP000317593"/>
    </source>
</evidence>
<dbReference type="EMBL" id="FXTH01000022">
    <property type="protein sequence ID" value="SMO90455.1"/>
    <property type="molecule type" value="Genomic_DNA"/>
</dbReference>
<reference evidence="6 7" key="1">
    <citation type="submission" date="2017-05" db="EMBL/GenBank/DDBJ databases">
        <authorList>
            <person name="Varghese N."/>
            <person name="Submissions S."/>
        </authorList>
    </citation>
    <scope>NUCLEOTIDE SEQUENCE [LARGE SCALE GENOMIC DNA]</scope>
    <source>
        <strain evidence="6 7">DSM 21194</strain>
    </source>
</reference>
<evidence type="ECO:0000256" key="2">
    <source>
        <dbReference type="ARBA" id="ARBA00022723"/>
    </source>
</evidence>
<dbReference type="InterPro" id="IPR043795">
    <property type="entry name" value="N-alpha-Ac-DABA-like"/>
</dbReference>
<dbReference type="InterPro" id="IPR055438">
    <property type="entry name" value="AstE_AspA_cat"/>
</dbReference>
<dbReference type="Proteomes" id="UP000317593">
    <property type="component" value="Unassembled WGS sequence"/>
</dbReference>
<dbReference type="SUPFAM" id="SSF53187">
    <property type="entry name" value="Zn-dependent exopeptidases"/>
    <property type="match status" value="1"/>
</dbReference>
<keyword evidence="4" id="KW-0862">Zinc</keyword>
<dbReference type="GO" id="GO:0016811">
    <property type="term" value="F:hydrolase activity, acting on carbon-nitrogen (but not peptide) bonds, in linear amides"/>
    <property type="evidence" value="ECO:0007669"/>
    <property type="project" value="InterPro"/>
</dbReference>